<organism evidence="1 2">
    <name type="scientific">Mycobacterium ulcerans str. Harvey</name>
    <dbReference type="NCBI Taxonomy" id="1299332"/>
    <lineage>
        <taxon>Bacteria</taxon>
        <taxon>Bacillati</taxon>
        <taxon>Actinomycetota</taxon>
        <taxon>Actinomycetes</taxon>
        <taxon>Mycobacteriales</taxon>
        <taxon>Mycobacteriaceae</taxon>
        <taxon>Mycobacterium</taxon>
        <taxon>Mycobacterium ulcerans group</taxon>
    </lineage>
</organism>
<sequence length="37" mass="3864">MHTLDLVVLAVEWGQDDDAASCPIFPSAPAMPPPANS</sequence>
<evidence type="ECO:0000313" key="2">
    <source>
        <dbReference type="Proteomes" id="UP000020681"/>
    </source>
</evidence>
<protein>
    <submittedName>
        <fullName evidence="1">Uncharacterized protein</fullName>
    </submittedName>
</protein>
<keyword evidence="2" id="KW-1185">Reference proteome</keyword>
<evidence type="ECO:0000313" key="1">
    <source>
        <dbReference type="EMBL" id="EUA85311.1"/>
    </source>
</evidence>
<comment type="caution">
    <text evidence="1">The sequence shown here is derived from an EMBL/GenBank/DDBJ whole genome shotgun (WGS) entry which is preliminary data.</text>
</comment>
<name>A0ABP3A3P1_MYCUL</name>
<gene>
    <name evidence="1" type="ORF">I551_8233</name>
</gene>
<dbReference type="Proteomes" id="UP000020681">
    <property type="component" value="Unassembled WGS sequence"/>
</dbReference>
<reference evidence="1 2" key="1">
    <citation type="submission" date="2014-01" db="EMBL/GenBank/DDBJ databases">
        <authorList>
            <person name="Dobos K."/>
            <person name="Lenaerts A."/>
            <person name="Ordway D."/>
            <person name="DeGroote M.A."/>
            <person name="Parker T."/>
            <person name="Sizemore C."/>
            <person name="Tallon L.J."/>
            <person name="Sadzewicz L.K."/>
            <person name="Sengamalay N."/>
            <person name="Fraser C.M."/>
            <person name="Hine E."/>
            <person name="Shefchek K.A."/>
            <person name="Das S.P."/>
            <person name="Tettelin H."/>
        </authorList>
    </citation>
    <scope>NUCLEOTIDE SEQUENCE [LARGE SCALE GENOMIC DNA]</scope>
    <source>
        <strain evidence="1 2">Harvey</strain>
    </source>
</reference>
<proteinExistence type="predicted"/>
<dbReference type="EMBL" id="JAOL01000198">
    <property type="protein sequence ID" value="EUA85311.1"/>
    <property type="molecule type" value="Genomic_DNA"/>
</dbReference>
<accession>A0ABP3A3P1</accession>